<dbReference type="InterPro" id="IPR048925">
    <property type="entry name" value="RdfA"/>
</dbReference>
<dbReference type="EMBL" id="JBHUDL010000011">
    <property type="protein sequence ID" value="MFD1635329.1"/>
    <property type="molecule type" value="Genomic_DNA"/>
</dbReference>
<proteinExistence type="predicted"/>
<evidence type="ECO:0000313" key="1">
    <source>
        <dbReference type="EMBL" id="MFD1635329.1"/>
    </source>
</evidence>
<organism evidence="1 2">
    <name type="scientific">Haloplanus ruber</name>
    <dbReference type="NCBI Taxonomy" id="869892"/>
    <lineage>
        <taxon>Archaea</taxon>
        <taxon>Methanobacteriati</taxon>
        <taxon>Methanobacteriota</taxon>
        <taxon>Stenosarchaea group</taxon>
        <taxon>Halobacteria</taxon>
        <taxon>Halobacteriales</taxon>
        <taxon>Haloferacaceae</taxon>
        <taxon>Haloplanus</taxon>
    </lineage>
</organism>
<gene>
    <name evidence="1" type="primary">rdfA</name>
    <name evidence="1" type="ORF">ACFSBJ_16530</name>
</gene>
<name>A0ABD6D1P0_9EURY</name>
<dbReference type="Proteomes" id="UP001597075">
    <property type="component" value="Unassembled WGS sequence"/>
</dbReference>
<accession>A0ABD6D1P0</accession>
<evidence type="ECO:0000313" key="2">
    <source>
        <dbReference type="Proteomes" id="UP001597075"/>
    </source>
</evidence>
<comment type="caution">
    <text evidence="1">The sequence shown here is derived from an EMBL/GenBank/DDBJ whole genome shotgun (WGS) entry which is preliminary data.</text>
</comment>
<dbReference type="AlphaFoldDB" id="A0ABD6D1P0"/>
<reference evidence="1 2" key="1">
    <citation type="journal article" date="2019" name="Int. J. Syst. Evol. Microbiol.">
        <title>The Global Catalogue of Microorganisms (GCM) 10K type strain sequencing project: providing services to taxonomists for standard genome sequencing and annotation.</title>
        <authorList>
            <consortium name="The Broad Institute Genomics Platform"/>
            <consortium name="The Broad Institute Genome Sequencing Center for Infectious Disease"/>
            <person name="Wu L."/>
            <person name="Ma J."/>
        </authorList>
    </citation>
    <scope>NUCLEOTIDE SEQUENCE [LARGE SCALE GENOMIC DNA]</scope>
    <source>
        <strain evidence="1 2">CGMCC 1.10594</strain>
    </source>
</reference>
<dbReference type="RefSeq" id="WP_256406441.1">
    <property type="nucleotide sequence ID" value="NZ_CP187153.1"/>
</dbReference>
<sequence>MRSCCKVGEVANRYQVTAPAGFDTINDCLVARWRGDQQSPETGLRPLADWFNKQLLKAVYLRQDRVQIDSQVESDYQILSSGEHTGSEWDELLRDLAQDRIDGEAVATDFVSSSTLHRHLKNCVGATKDVDPDRSDWERDRIAFISDWAKTNLCGVLSSLDTKGQLHGAGDVTVNLSFFLQCPECGRKISLRQALSQGYICQEHLPEEGGV</sequence>
<protein>
    <submittedName>
        <fullName evidence="1">Rod-determining factor RdfA</fullName>
    </submittedName>
</protein>
<dbReference type="Pfam" id="PF21811">
    <property type="entry name" value="RdfA"/>
    <property type="match status" value="1"/>
</dbReference>
<keyword evidence="2" id="KW-1185">Reference proteome</keyword>